<keyword evidence="2" id="KW-1185">Reference proteome</keyword>
<keyword evidence="1" id="KW-0808">Transferase</keyword>
<protein>
    <submittedName>
        <fullName evidence="1">Putative serine threonine kinase</fullName>
    </submittedName>
</protein>
<evidence type="ECO:0000313" key="2">
    <source>
        <dbReference type="Proteomes" id="UP000054516"/>
    </source>
</evidence>
<sequence>MAAVIIYEVVHMQQGNLSFDDLVFDHTKIIVRRKVDNQYFHGGAKERVSSTTIDIDKAKLVEIQSSDLWPIFDPNYAIEKDYNGKRKGDLYPTEPPMLSILKQVAHLNTANMNDQLSSRGLAFKRGHRSSLEFSGLLWMLKGEELTSDTC</sequence>
<gene>
    <name evidence="1" type="ORF">SAMD00023353_0400270</name>
</gene>
<dbReference type="GO" id="GO:0016301">
    <property type="term" value="F:kinase activity"/>
    <property type="evidence" value="ECO:0007669"/>
    <property type="project" value="UniProtKB-KW"/>
</dbReference>
<dbReference type="AlphaFoldDB" id="A0A1S8A5V1"/>
<dbReference type="Proteomes" id="UP000054516">
    <property type="component" value="Unassembled WGS sequence"/>
</dbReference>
<dbReference type="EMBL" id="DF977449">
    <property type="protein sequence ID" value="GAW25265.1"/>
    <property type="molecule type" value="Genomic_DNA"/>
</dbReference>
<keyword evidence="1" id="KW-0418">Kinase</keyword>
<name>A0A1S8A5V1_ROSNE</name>
<organism evidence="1">
    <name type="scientific">Rosellinia necatrix</name>
    <name type="common">White root-rot fungus</name>
    <dbReference type="NCBI Taxonomy" id="77044"/>
    <lineage>
        <taxon>Eukaryota</taxon>
        <taxon>Fungi</taxon>
        <taxon>Dikarya</taxon>
        <taxon>Ascomycota</taxon>
        <taxon>Pezizomycotina</taxon>
        <taxon>Sordariomycetes</taxon>
        <taxon>Xylariomycetidae</taxon>
        <taxon>Xylariales</taxon>
        <taxon>Xylariaceae</taxon>
        <taxon>Rosellinia</taxon>
    </lineage>
</organism>
<evidence type="ECO:0000313" key="1">
    <source>
        <dbReference type="EMBL" id="GAW25265.1"/>
    </source>
</evidence>
<proteinExistence type="predicted"/>
<reference evidence="1" key="1">
    <citation type="submission" date="2016-03" db="EMBL/GenBank/DDBJ databases">
        <title>Draft genome sequence of Rosellinia necatrix.</title>
        <authorList>
            <person name="Kanematsu S."/>
        </authorList>
    </citation>
    <scope>NUCLEOTIDE SEQUENCE [LARGE SCALE GENOMIC DNA]</scope>
    <source>
        <strain evidence="1">W97</strain>
    </source>
</reference>
<accession>A0A1S8A5V1</accession>